<reference evidence="6" key="1">
    <citation type="submission" date="2025-05" db="UniProtKB">
        <authorList>
            <consortium name="RefSeq"/>
        </authorList>
    </citation>
    <scope>NUCLEOTIDE SEQUENCE [LARGE SCALE GENOMIC DNA]</scope>
</reference>
<feature type="coiled-coil region" evidence="3">
    <location>
        <begin position="733"/>
        <end position="767"/>
    </location>
</feature>
<evidence type="ECO:0000256" key="3">
    <source>
        <dbReference type="SAM" id="Coils"/>
    </source>
</evidence>
<evidence type="ECO:0000256" key="2">
    <source>
        <dbReference type="ARBA" id="ARBA00022604"/>
    </source>
</evidence>
<feature type="region of interest" description="Disordered" evidence="4">
    <location>
        <begin position="1"/>
        <end position="22"/>
    </location>
</feature>
<dbReference type="PANTHER" id="PTHR31917:SF153">
    <property type="entry name" value="DUF724 DOMAIN-CONTAINING PROTEIN 3-RELATED"/>
    <property type="match status" value="1"/>
</dbReference>
<protein>
    <submittedName>
        <fullName evidence="7">DUF724 domain-containing protein 6-like isoform X1</fullName>
    </submittedName>
</protein>
<accession>A0ABM3L103</accession>
<dbReference type="InterPro" id="IPR008395">
    <property type="entry name" value="Agenet-like_dom"/>
</dbReference>
<evidence type="ECO:0000256" key="4">
    <source>
        <dbReference type="SAM" id="MobiDB-lite"/>
    </source>
</evidence>
<organism evidence="6 7">
    <name type="scientific">Cucumis melo</name>
    <name type="common">Muskmelon</name>
    <dbReference type="NCBI Taxonomy" id="3656"/>
    <lineage>
        <taxon>Eukaryota</taxon>
        <taxon>Viridiplantae</taxon>
        <taxon>Streptophyta</taxon>
        <taxon>Embryophyta</taxon>
        <taxon>Tracheophyta</taxon>
        <taxon>Spermatophyta</taxon>
        <taxon>Magnoliopsida</taxon>
        <taxon>eudicotyledons</taxon>
        <taxon>Gunneridae</taxon>
        <taxon>Pentapetalae</taxon>
        <taxon>rosids</taxon>
        <taxon>fabids</taxon>
        <taxon>Cucurbitales</taxon>
        <taxon>Cucurbitaceae</taxon>
        <taxon>Benincaseae</taxon>
        <taxon>Cucumis</taxon>
    </lineage>
</organism>
<feature type="compositionally biased region" description="Polar residues" evidence="4">
    <location>
        <begin position="194"/>
        <end position="207"/>
    </location>
</feature>
<dbReference type="InterPro" id="IPR014002">
    <property type="entry name" value="Agenet_dom_plant"/>
</dbReference>
<feature type="compositionally biased region" description="Polar residues" evidence="4">
    <location>
        <begin position="335"/>
        <end position="352"/>
    </location>
</feature>
<feature type="domain" description="Agenet" evidence="5">
    <location>
        <begin position="24"/>
        <end position="98"/>
    </location>
</feature>
<feature type="region of interest" description="Disordered" evidence="4">
    <location>
        <begin position="373"/>
        <end position="462"/>
    </location>
</feature>
<feature type="compositionally biased region" description="Basic and acidic residues" evidence="4">
    <location>
        <begin position="379"/>
        <end position="388"/>
    </location>
</feature>
<evidence type="ECO:0000256" key="1">
    <source>
        <dbReference type="ARBA" id="ARBA00022448"/>
    </source>
</evidence>
<dbReference type="Pfam" id="PF05266">
    <property type="entry name" value="DUF724"/>
    <property type="match status" value="1"/>
</dbReference>
<feature type="domain" description="Agenet" evidence="5">
    <location>
        <begin position="100"/>
        <end position="156"/>
    </location>
</feature>
<sequence length="800" mass="91201">MGEFGSPATNTHTHHHNNHRLHQFPFTVGSEIEVSIDEEGFKGALFKATILKLPTTFSPSKRKKALVEYKTLVTEDGSSPLKEQVDALSLRPLPPDTADKDFEECDIVDATDKDGWWTGVVCKALEDGGYSVFFKNPMHVMDFQRNHLRLHQDWVDGKWVVPRKMDASLLRDQLSIISEDANVPENVEHESLKNNETNNGKENSYTVNSRNDLMEKPSIYDESPASFALTSSKRRRSLTSKSRVSNPLKRLREGVILGTPAADRSRMIDKTSRGKAFSKSATPNKDRRRRRSYLNFHGDDDSASPNRSGIPKGGKKPRTKEDVDGSDKLKEQVLSFINGNKGNTYKRSQRTQVTDKERKEGYDVIDLETISKDVTTNNESERNKHLAPDEQQTPVKISLDVVGDGEENSNNQTKEKGMEPEQQEATENSDRRKRGRPRKITQEIEQQQASKNSYKRKRGRPRKLMLVPTTAEDLSFCVTDSNQDGSLWKPEKATLKSSVTAKRTKRKKGFRKMPMYFVDFQDLNRRNGSEISAYKTNGSGTNSVDDDDRPLLMWLGGIQGSANNNALKLGQASGSIAKRRTKGSERVDAMNEVRRVDRMPEHEVDKNRDWPFVKNSPVWSAIDSLEVFKHIPQKPHFQPLSTYKEECREGLAIGCMVTFASLVEKVTKLQFSYPRHIFESTLASLYELEQHGFNISMLCNRVNELLFIKDSEVRYAEETKVAENKILEYIENKTKLAEERHAIEQKITELQKRQASIKQEMETTDHEIDALQSHVETIRECTTNTKLHFENQIALPLWPV</sequence>
<proteinExistence type="predicted"/>
<name>A0ABM3L103_CUCME</name>
<dbReference type="Proteomes" id="UP001652600">
    <property type="component" value="Chromosome 1"/>
</dbReference>
<feature type="compositionally biased region" description="Polar residues" evidence="4">
    <location>
        <begin position="443"/>
        <end position="452"/>
    </location>
</feature>
<keyword evidence="6" id="KW-1185">Reference proteome</keyword>
<feature type="region of interest" description="Disordered" evidence="4">
    <location>
        <begin position="185"/>
        <end position="207"/>
    </location>
</feature>
<keyword evidence="2" id="KW-0341">Growth regulation</keyword>
<dbReference type="CDD" id="cd20406">
    <property type="entry name" value="Tudor_Agenet_AtDUF_rpt2_4"/>
    <property type="match status" value="1"/>
</dbReference>
<evidence type="ECO:0000313" key="6">
    <source>
        <dbReference type="Proteomes" id="UP001652600"/>
    </source>
</evidence>
<feature type="compositionally biased region" description="Basic and acidic residues" evidence="4">
    <location>
        <begin position="263"/>
        <end position="272"/>
    </location>
</feature>
<feature type="compositionally biased region" description="Basic residues" evidence="4">
    <location>
        <begin position="453"/>
        <end position="462"/>
    </location>
</feature>
<evidence type="ECO:0000259" key="5">
    <source>
        <dbReference type="SMART" id="SM00743"/>
    </source>
</evidence>
<evidence type="ECO:0000313" key="7">
    <source>
        <dbReference type="RefSeq" id="XP_050943722.1"/>
    </source>
</evidence>
<dbReference type="InterPro" id="IPR007930">
    <property type="entry name" value="DUF724"/>
</dbReference>
<dbReference type="CDD" id="cd20405">
    <property type="entry name" value="Tudor_Agenet_AtDUF_rpt1_3"/>
    <property type="match status" value="1"/>
</dbReference>
<dbReference type="SMART" id="SM00743">
    <property type="entry name" value="Agenet"/>
    <property type="match status" value="2"/>
</dbReference>
<dbReference type="PANTHER" id="PTHR31917">
    <property type="entry name" value="AGENET DOMAIN-CONTAINING PROTEIN-RELATED"/>
    <property type="match status" value="1"/>
</dbReference>
<feature type="compositionally biased region" description="Basic and acidic residues" evidence="4">
    <location>
        <begin position="319"/>
        <end position="331"/>
    </location>
</feature>
<dbReference type="GeneID" id="103492739"/>
<keyword evidence="1" id="KW-0813">Transport</keyword>
<feature type="compositionally biased region" description="Basic residues" evidence="4">
    <location>
        <begin position="12"/>
        <end position="22"/>
    </location>
</feature>
<dbReference type="Pfam" id="PF05641">
    <property type="entry name" value="Agenet"/>
    <property type="match status" value="1"/>
</dbReference>
<feature type="region of interest" description="Disordered" evidence="4">
    <location>
        <begin position="255"/>
        <end position="357"/>
    </location>
</feature>
<reference evidence="7" key="2">
    <citation type="submission" date="2025-08" db="UniProtKB">
        <authorList>
            <consortium name="RefSeq"/>
        </authorList>
    </citation>
    <scope>IDENTIFICATION</scope>
    <source>
        <tissue evidence="7">Stem</tissue>
    </source>
</reference>
<dbReference type="RefSeq" id="XP_050943722.1">
    <property type="nucleotide sequence ID" value="XM_051087765.1"/>
</dbReference>
<keyword evidence="3" id="KW-0175">Coiled coil</keyword>
<gene>
    <name evidence="7" type="primary">LOC103492739</name>
</gene>